<gene>
    <name evidence="4" type="primary">hcnB_2</name>
    <name evidence="4" type="ORF">AGI3411_02586</name>
</gene>
<dbReference type="Gene3D" id="1.10.10.1100">
    <property type="entry name" value="BFD-like [2Fe-2S]-binding domain"/>
    <property type="match status" value="1"/>
</dbReference>
<dbReference type="PIRSF" id="PIRSF037495">
    <property type="entry name" value="Opine_OX_OoxA/HcnB"/>
    <property type="match status" value="1"/>
</dbReference>
<dbReference type="PRINTS" id="PR00411">
    <property type="entry name" value="PNDRDTASEI"/>
</dbReference>
<dbReference type="Pfam" id="PF07992">
    <property type="entry name" value="Pyr_redox_2"/>
    <property type="match status" value="1"/>
</dbReference>
<dbReference type="CDD" id="cd19946">
    <property type="entry name" value="GlpA-like_Fer2_BFD-like"/>
    <property type="match status" value="1"/>
</dbReference>
<dbReference type="InterPro" id="IPR041854">
    <property type="entry name" value="BFD-like_2Fe2S-bd_dom_sf"/>
</dbReference>
<name>A0A446CF84_9BURK</name>
<evidence type="ECO:0000259" key="3">
    <source>
        <dbReference type="Pfam" id="PF17806"/>
    </source>
</evidence>
<proteinExistence type="predicted"/>
<dbReference type="OrthoDB" id="9801699at2"/>
<dbReference type="Pfam" id="PF17806">
    <property type="entry name" value="SO_alpha_A3"/>
    <property type="match status" value="1"/>
</dbReference>
<dbReference type="InterPro" id="IPR017224">
    <property type="entry name" value="Opine_Oxase_asu/HCN_bsu"/>
</dbReference>
<dbReference type="PANTHER" id="PTHR42949:SF3">
    <property type="entry name" value="ANAEROBIC GLYCEROL-3-PHOSPHATE DEHYDROGENASE SUBUNIT B"/>
    <property type="match status" value="1"/>
</dbReference>
<evidence type="ECO:0000313" key="5">
    <source>
        <dbReference type="Proteomes" id="UP000289184"/>
    </source>
</evidence>
<evidence type="ECO:0000313" key="4">
    <source>
        <dbReference type="EMBL" id="SSW66491.1"/>
    </source>
</evidence>
<dbReference type="InterPro" id="IPR041117">
    <property type="entry name" value="SoxA_A3"/>
</dbReference>
<dbReference type="RefSeq" id="WP_129527784.1">
    <property type="nucleotide sequence ID" value="NZ_UFQB01000009.1"/>
</dbReference>
<dbReference type="PANTHER" id="PTHR42949">
    <property type="entry name" value="ANAEROBIC GLYCEROL-3-PHOSPHATE DEHYDROGENASE SUBUNIT B"/>
    <property type="match status" value="1"/>
</dbReference>
<keyword evidence="5" id="KW-1185">Reference proteome</keyword>
<feature type="domain" description="FAD/NAD(P)-binding" evidence="2">
    <location>
        <begin position="8"/>
        <end position="325"/>
    </location>
</feature>
<feature type="domain" description="SoxA A3" evidence="3">
    <location>
        <begin position="384"/>
        <end position="463"/>
    </location>
</feature>
<dbReference type="GO" id="GO:0050622">
    <property type="term" value="F:glycine dehydrogenase (cyanide-forming) activity"/>
    <property type="evidence" value="ECO:0007669"/>
    <property type="project" value="UniProtKB-EC"/>
</dbReference>
<evidence type="ECO:0000259" key="2">
    <source>
        <dbReference type="Pfam" id="PF07992"/>
    </source>
</evidence>
<reference evidence="4 5" key="1">
    <citation type="submission" date="2018-07" db="EMBL/GenBank/DDBJ databases">
        <authorList>
            <person name="Peeters C."/>
        </authorList>
    </citation>
    <scope>NUCLEOTIDE SEQUENCE [LARGE SCALE GENOMIC DNA]</scope>
    <source>
        <strain evidence="4 5">LMG 3411</strain>
    </source>
</reference>
<dbReference type="EMBL" id="UFQB01000009">
    <property type="protein sequence ID" value="SSW66491.1"/>
    <property type="molecule type" value="Genomic_DNA"/>
</dbReference>
<dbReference type="Proteomes" id="UP000289184">
    <property type="component" value="Unassembled WGS sequence"/>
</dbReference>
<dbReference type="Gene3D" id="3.50.50.60">
    <property type="entry name" value="FAD/NAD(P)-binding domain"/>
    <property type="match status" value="3"/>
</dbReference>
<organism evidence="4 5">
    <name type="scientific">Achromobacter agilis</name>
    <dbReference type="NCBI Taxonomy" id="1353888"/>
    <lineage>
        <taxon>Bacteria</taxon>
        <taxon>Pseudomonadati</taxon>
        <taxon>Pseudomonadota</taxon>
        <taxon>Betaproteobacteria</taxon>
        <taxon>Burkholderiales</taxon>
        <taxon>Alcaligenaceae</taxon>
        <taxon>Achromobacter</taxon>
    </lineage>
</organism>
<keyword evidence="1 4" id="KW-0560">Oxidoreductase</keyword>
<dbReference type="InterPro" id="IPR036188">
    <property type="entry name" value="FAD/NAD-bd_sf"/>
</dbReference>
<dbReference type="EC" id="1.4.99.5" evidence="4"/>
<evidence type="ECO:0000256" key="1">
    <source>
        <dbReference type="ARBA" id="ARBA00023002"/>
    </source>
</evidence>
<dbReference type="InterPro" id="IPR051691">
    <property type="entry name" value="Metab_Enz_Cyan_OpOx_G3PDH"/>
</dbReference>
<dbReference type="AlphaFoldDB" id="A0A446CF84"/>
<protein>
    <submittedName>
        <fullName evidence="4">Hydrogen cyanide synthase subunit HcnB</fullName>
        <ecNumber evidence="4">1.4.99.5</ecNumber>
    </submittedName>
</protein>
<dbReference type="PRINTS" id="PR00368">
    <property type="entry name" value="FADPNR"/>
</dbReference>
<accession>A0A446CF84</accession>
<dbReference type="InterPro" id="IPR023753">
    <property type="entry name" value="FAD/NAD-binding_dom"/>
</dbReference>
<dbReference type="SUPFAM" id="SSF51905">
    <property type="entry name" value="FAD/NAD(P)-binding domain"/>
    <property type="match status" value="1"/>
</dbReference>
<sequence length="480" mass="50993">MIDTTQCDLLVVGAGPAGLAAATLAAKLGVDTVLLDEQPAPGGQIYRAITTTPVTDRNILGQDYWHGASLVAPFQQSGARYVPGATVWAVAERTAPEPEKGFEVAYSVAGEARIVHARRLLLATGAQERPFPIPGWTLPGVITAGAAQILLKSAGVVPADRTVLAGSGPLLYLVAWQYLNAGVKIDALLETTPPGRISQALPKIWGFLRSPYLGKGLKLLRAVKNAVPITRGVTALEAIGEGKLQSVRYTAGGVTRTLPAEQLMLHQGVVPNVNLSRAVGAEHRWNAALDCWEPQADEWGLTSVDGIGMAGDGAGIAGALAAEHRGRLAALQAAHLLGRIDVAARDREAAAPRGALARAVRGREFFDTLYRAPDAFRRPTGDTIVCRCEEVTAAQVRDTVKLGCSGPNQMKAFLRCGMGPCQGRFCGLTVSEIIAEERGVPMQEVGYYRLRFPTKPLTLGELASLPQTDDSRQAVVRLKR</sequence>